<evidence type="ECO:0000256" key="7">
    <source>
        <dbReference type="ARBA" id="ARBA00022692"/>
    </source>
</evidence>
<keyword evidence="10" id="KW-0256">Endoplasmic reticulum</keyword>
<comment type="caution">
    <text evidence="10">Lacks conserved residue(s) required for the propagation of feature annotation.</text>
</comment>
<dbReference type="GO" id="GO:0004671">
    <property type="term" value="F:protein C-terminal S-isoprenylcysteine carboxyl O-methyltransferase activity"/>
    <property type="evidence" value="ECO:0007669"/>
    <property type="project" value="UniProtKB-EC"/>
</dbReference>
<keyword evidence="13" id="KW-1185">Reference proteome</keyword>
<keyword evidence="9 10" id="KW-0472">Membrane</keyword>
<keyword evidence="6 10" id="KW-0949">S-adenosyl-L-methionine</keyword>
<dbReference type="InterPro" id="IPR007269">
    <property type="entry name" value="ICMT_MeTrfase"/>
</dbReference>
<dbReference type="EC" id="2.1.1.100" evidence="3 10"/>
<dbReference type="PANTHER" id="PTHR12714:SF9">
    <property type="entry name" value="PROTEIN-S-ISOPRENYLCYSTEINE O-METHYLTRANSFERASE"/>
    <property type="match status" value="1"/>
</dbReference>
<dbReference type="AlphaFoldDB" id="A0A9W8DL93"/>
<evidence type="ECO:0000313" key="13">
    <source>
        <dbReference type="Proteomes" id="UP001150569"/>
    </source>
</evidence>
<evidence type="ECO:0000256" key="3">
    <source>
        <dbReference type="ARBA" id="ARBA00012151"/>
    </source>
</evidence>
<keyword evidence="7 10" id="KW-0812">Transmembrane</keyword>
<comment type="catalytic activity">
    <reaction evidence="10">
        <text>[protein]-C-terminal S-[(2E,6E)-farnesyl]-L-cysteine + S-adenosyl-L-methionine = [protein]-C-terminal S-[(2E,6E)-farnesyl]-L-cysteine methyl ester + S-adenosyl-L-homocysteine</text>
        <dbReference type="Rhea" id="RHEA:21672"/>
        <dbReference type="Rhea" id="RHEA-COMP:12125"/>
        <dbReference type="Rhea" id="RHEA-COMP:12126"/>
        <dbReference type="ChEBI" id="CHEBI:57856"/>
        <dbReference type="ChEBI" id="CHEBI:59789"/>
        <dbReference type="ChEBI" id="CHEBI:90510"/>
        <dbReference type="ChEBI" id="CHEBI:90511"/>
        <dbReference type="EC" id="2.1.1.100"/>
    </reaction>
</comment>
<comment type="caution">
    <text evidence="12">The sequence shown here is derived from an EMBL/GenBank/DDBJ whole genome shotgun (WGS) entry which is preliminary data.</text>
</comment>
<evidence type="ECO:0000256" key="5">
    <source>
        <dbReference type="ARBA" id="ARBA00022679"/>
    </source>
</evidence>
<evidence type="ECO:0000256" key="6">
    <source>
        <dbReference type="ARBA" id="ARBA00022691"/>
    </source>
</evidence>
<evidence type="ECO:0000256" key="1">
    <source>
        <dbReference type="ARBA" id="ARBA00004141"/>
    </source>
</evidence>
<dbReference type="PROSITE" id="PS51564">
    <property type="entry name" value="SAM_ICMT"/>
    <property type="match status" value="1"/>
</dbReference>
<dbReference type="EMBL" id="JANBPT010001408">
    <property type="protein sequence ID" value="KAJ1908162.1"/>
    <property type="molecule type" value="Genomic_DNA"/>
</dbReference>
<name>A0A9W8DL93_9FUNG</name>
<evidence type="ECO:0000256" key="11">
    <source>
        <dbReference type="SAM" id="MobiDB-lite"/>
    </source>
</evidence>
<evidence type="ECO:0000256" key="8">
    <source>
        <dbReference type="ARBA" id="ARBA00022989"/>
    </source>
</evidence>
<evidence type="ECO:0000256" key="9">
    <source>
        <dbReference type="ARBA" id="ARBA00023136"/>
    </source>
</evidence>
<comment type="similarity">
    <text evidence="2 10">Belongs to the class VI-like SAM-binding methyltransferase superfamily. Isoprenylcysteine carboxyl methyltransferase family.</text>
</comment>
<dbReference type="InterPro" id="IPR025770">
    <property type="entry name" value="PPMT_MeTrfase"/>
</dbReference>
<dbReference type="Gene3D" id="1.20.120.1630">
    <property type="match status" value="1"/>
</dbReference>
<accession>A0A9W8DL93</accession>
<sequence>MASRGDLPSSITQRRAPDFSSSATETDLGLRSGGWHTEASPVDAAPTATERTECQFSFLETLRPVASLGDGNHTPQNVALTSFALGGVAGLGLAWSLYIFGTAVTSILGSSVLPAGMGSMFSLGPALRLLGPVLVALPLYHFLEYIVTALYNPAAVEYDLVGQTCRTLAMATAKRSFNHYVASVREPGHVLVTSGIYRLARHPSYLGFYLWAVGLQIYLGNPICTLAYVGVLGMFFQSRIAYEEQALIRFFGADYVRYQQTTAALVPYIY</sequence>
<evidence type="ECO:0000313" key="12">
    <source>
        <dbReference type="EMBL" id="KAJ1908162.1"/>
    </source>
</evidence>
<evidence type="ECO:0000256" key="2">
    <source>
        <dbReference type="ARBA" id="ARBA00009140"/>
    </source>
</evidence>
<proteinExistence type="inferred from homology"/>
<dbReference type="Pfam" id="PF04140">
    <property type="entry name" value="ICMT"/>
    <property type="match status" value="1"/>
</dbReference>
<evidence type="ECO:0000256" key="4">
    <source>
        <dbReference type="ARBA" id="ARBA00022603"/>
    </source>
</evidence>
<dbReference type="Proteomes" id="UP001150569">
    <property type="component" value="Unassembled WGS sequence"/>
</dbReference>
<comment type="subcellular location">
    <subcellularLocation>
        <location evidence="10">Endoplasmic reticulum membrane</location>
        <topology evidence="10">Multi-pass membrane protein</topology>
    </subcellularLocation>
    <subcellularLocation>
        <location evidence="1">Membrane</location>
        <topology evidence="1">Multi-pass membrane protein</topology>
    </subcellularLocation>
</comment>
<dbReference type="PANTHER" id="PTHR12714">
    <property type="entry name" value="PROTEIN-S ISOPRENYLCYSTEINE O-METHYLTRANSFERASE"/>
    <property type="match status" value="1"/>
</dbReference>
<keyword evidence="4 10" id="KW-0489">Methyltransferase</keyword>
<keyword evidence="8 10" id="KW-1133">Transmembrane helix</keyword>
<gene>
    <name evidence="12" type="primary">STE14_6</name>
    <name evidence="12" type="ORF">IWQ60_011733</name>
</gene>
<reference evidence="12" key="1">
    <citation type="submission" date="2022-07" db="EMBL/GenBank/DDBJ databases">
        <title>Phylogenomic reconstructions and comparative analyses of Kickxellomycotina fungi.</title>
        <authorList>
            <person name="Reynolds N.K."/>
            <person name="Stajich J.E."/>
            <person name="Barry K."/>
            <person name="Grigoriev I.V."/>
            <person name="Crous P."/>
            <person name="Smith M.E."/>
        </authorList>
    </citation>
    <scope>NUCLEOTIDE SEQUENCE</scope>
    <source>
        <strain evidence="12">RSA 861</strain>
    </source>
</reference>
<dbReference type="OrthoDB" id="422086at2759"/>
<evidence type="ECO:0000256" key="10">
    <source>
        <dbReference type="RuleBase" id="RU362022"/>
    </source>
</evidence>
<protein>
    <recommendedName>
        <fullName evidence="3 10">Protein-S-isoprenylcysteine O-methyltransferase</fullName>
        <ecNumber evidence="3 10">2.1.1.100</ecNumber>
    </recommendedName>
</protein>
<dbReference type="GO" id="GO:0032259">
    <property type="term" value="P:methylation"/>
    <property type="evidence" value="ECO:0007669"/>
    <property type="project" value="UniProtKB-KW"/>
</dbReference>
<keyword evidence="5 12" id="KW-0808">Transferase</keyword>
<feature type="region of interest" description="Disordered" evidence="11">
    <location>
        <begin position="1"/>
        <end position="47"/>
    </location>
</feature>
<feature type="transmembrane region" description="Helical" evidence="10">
    <location>
        <begin position="208"/>
        <end position="236"/>
    </location>
</feature>
<feature type="compositionally biased region" description="Polar residues" evidence="11">
    <location>
        <begin position="9"/>
        <end position="25"/>
    </location>
</feature>
<organism evidence="12 13">
    <name type="scientific">Tieghemiomyces parasiticus</name>
    <dbReference type="NCBI Taxonomy" id="78921"/>
    <lineage>
        <taxon>Eukaryota</taxon>
        <taxon>Fungi</taxon>
        <taxon>Fungi incertae sedis</taxon>
        <taxon>Zoopagomycota</taxon>
        <taxon>Kickxellomycotina</taxon>
        <taxon>Dimargaritomycetes</taxon>
        <taxon>Dimargaritales</taxon>
        <taxon>Dimargaritaceae</taxon>
        <taxon>Tieghemiomyces</taxon>
    </lineage>
</organism>
<dbReference type="GO" id="GO:0005789">
    <property type="term" value="C:endoplasmic reticulum membrane"/>
    <property type="evidence" value="ECO:0007669"/>
    <property type="project" value="UniProtKB-SubCell"/>
</dbReference>